<accession>A0ABP4K6D9</accession>
<proteinExistence type="predicted"/>
<gene>
    <name evidence="4" type="ORF">GCM10009627_28850</name>
</gene>
<evidence type="ECO:0000313" key="4">
    <source>
        <dbReference type="EMBL" id="GAA1494539.1"/>
    </source>
</evidence>
<feature type="transmembrane region" description="Helical" evidence="2">
    <location>
        <begin position="43"/>
        <end position="62"/>
    </location>
</feature>
<feature type="transmembrane region" description="Helical" evidence="2">
    <location>
        <begin position="68"/>
        <end position="90"/>
    </location>
</feature>
<reference evidence="5" key="1">
    <citation type="journal article" date="2019" name="Int. J. Syst. Evol. Microbiol.">
        <title>The Global Catalogue of Microorganisms (GCM) 10K type strain sequencing project: providing services to taxonomists for standard genome sequencing and annotation.</title>
        <authorList>
            <consortium name="The Broad Institute Genomics Platform"/>
            <consortium name="The Broad Institute Genome Sequencing Center for Infectious Disease"/>
            <person name="Wu L."/>
            <person name="Ma J."/>
        </authorList>
    </citation>
    <scope>NUCLEOTIDE SEQUENCE [LARGE SCALE GENOMIC DNA]</scope>
    <source>
        <strain evidence="5">JCM 12140</strain>
    </source>
</reference>
<sequence>MADQRPAVRPFALRAGAAGSALSRIGRRGLGMLRRTPFPRPTLRGWTVLAVGLGLVGGGLVASMSVAVSAGLLLLVLVVSGVVTALAVAAPLRASRSAPRAIVQVGEVYRERVTLRGSEVRFAPRSTLLVREQLDDLFVSTNEAASLITIGPGAPPAVLDVEALAIQRGRAFVGPVTVRVEDPFGLLRIDRPVVPAEEVVVVPGTTPLAALDTGALVGAVSADEGRVGQGGSADDSELRPYRPGDPIRRVHWGQSAKRGVLHVRQTTQAQPPEAVVALDVRRSSYQQLGRDDLSELSDLGGDQAFEHAVVVAASVARALSARTSRVALVSDGPGGDVRHSGDAGGLSEVLVGLADVQPRSDARELTDVLHEVRGRDVHGMTAVVTGHCSAEEAAELVSTTNGSSRGVLVTVVAPDPVVRGIMGRAGWRVLVVPVPGTTTSGHSR</sequence>
<keyword evidence="2" id="KW-0472">Membrane</keyword>
<dbReference type="PANTHER" id="PTHR34351:SF1">
    <property type="entry name" value="SLR1927 PROTEIN"/>
    <property type="match status" value="1"/>
</dbReference>
<evidence type="ECO:0000256" key="1">
    <source>
        <dbReference type="SAM" id="MobiDB-lite"/>
    </source>
</evidence>
<dbReference type="Proteomes" id="UP001501742">
    <property type="component" value="Unassembled WGS sequence"/>
</dbReference>
<feature type="region of interest" description="Disordered" evidence="1">
    <location>
        <begin position="223"/>
        <end position="245"/>
    </location>
</feature>
<dbReference type="RefSeq" id="WP_204607127.1">
    <property type="nucleotide sequence ID" value="NZ_BAAAJX010000016.1"/>
</dbReference>
<dbReference type="PANTHER" id="PTHR34351">
    <property type="entry name" value="SLR1927 PROTEIN-RELATED"/>
    <property type="match status" value="1"/>
</dbReference>
<evidence type="ECO:0000256" key="2">
    <source>
        <dbReference type="SAM" id="Phobius"/>
    </source>
</evidence>
<keyword evidence="2" id="KW-1133">Transmembrane helix</keyword>
<dbReference type="Pfam" id="PF01882">
    <property type="entry name" value="DUF58"/>
    <property type="match status" value="1"/>
</dbReference>
<keyword evidence="2" id="KW-0812">Transmembrane</keyword>
<feature type="domain" description="DUF58" evidence="3">
    <location>
        <begin position="237"/>
        <end position="402"/>
    </location>
</feature>
<keyword evidence="5" id="KW-1185">Reference proteome</keyword>
<organism evidence="4 5">
    <name type="scientific">Curtobacterium herbarum</name>
    <dbReference type="NCBI Taxonomy" id="150122"/>
    <lineage>
        <taxon>Bacteria</taxon>
        <taxon>Bacillati</taxon>
        <taxon>Actinomycetota</taxon>
        <taxon>Actinomycetes</taxon>
        <taxon>Micrococcales</taxon>
        <taxon>Microbacteriaceae</taxon>
        <taxon>Curtobacterium</taxon>
    </lineage>
</organism>
<protein>
    <recommendedName>
        <fullName evidence="3">DUF58 domain-containing protein</fullName>
    </recommendedName>
</protein>
<name>A0ABP4K6D9_9MICO</name>
<comment type="caution">
    <text evidence="4">The sequence shown here is derived from an EMBL/GenBank/DDBJ whole genome shotgun (WGS) entry which is preliminary data.</text>
</comment>
<dbReference type="InterPro" id="IPR002881">
    <property type="entry name" value="DUF58"/>
</dbReference>
<feature type="compositionally biased region" description="Basic and acidic residues" evidence="1">
    <location>
        <begin position="236"/>
        <end position="245"/>
    </location>
</feature>
<evidence type="ECO:0000259" key="3">
    <source>
        <dbReference type="Pfam" id="PF01882"/>
    </source>
</evidence>
<evidence type="ECO:0000313" key="5">
    <source>
        <dbReference type="Proteomes" id="UP001501742"/>
    </source>
</evidence>
<dbReference type="EMBL" id="BAAAJX010000016">
    <property type="protein sequence ID" value="GAA1494539.1"/>
    <property type="molecule type" value="Genomic_DNA"/>
</dbReference>